<keyword evidence="3" id="KW-1185">Reference proteome</keyword>
<protein>
    <submittedName>
        <fullName evidence="2">Uncharacterized protein</fullName>
    </submittedName>
</protein>
<feature type="transmembrane region" description="Helical" evidence="1">
    <location>
        <begin position="20"/>
        <end position="43"/>
    </location>
</feature>
<evidence type="ECO:0000313" key="3">
    <source>
        <dbReference type="Proteomes" id="UP000244867"/>
    </source>
</evidence>
<gene>
    <name evidence="2" type="ORF">C7S10_07230</name>
</gene>
<accession>A0A2R7YZN4</accession>
<sequence length="131" mass="14057">MSRLRAAGPSAARTRARWAFWIMIAVNAVMLWFYLGMAASVGWGARALDHDTLQACASRAFEGDAVFVGRDDVGEVRYVGDATIRFTATFEVYGDEGRSVTSSEIQCTVEAAGDDSDIGDQLAVVRATVVG</sequence>
<dbReference type="AlphaFoldDB" id="A0A2R7YZN4"/>
<comment type="caution">
    <text evidence="2">The sequence shown here is derived from an EMBL/GenBank/DDBJ whole genome shotgun (WGS) entry which is preliminary data.</text>
</comment>
<dbReference type="EMBL" id="PYXZ01000002">
    <property type="protein sequence ID" value="PUA81843.1"/>
    <property type="molecule type" value="Genomic_DNA"/>
</dbReference>
<evidence type="ECO:0000256" key="1">
    <source>
        <dbReference type="SAM" id="Phobius"/>
    </source>
</evidence>
<evidence type="ECO:0000313" key="2">
    <source>
        <dbReference type="EMBL" id="PUA81843.1"/>
    </source>
</evidence>
<dbReference type="RefSeq" id="WP_108343725.1">
    <property type="nucleotide sequence ID" value="NZ_PYXZ01000002.1"/>
</dbReference>
<keyword evidence="1" id="KW-1133">Transmembrane helix</keyword>
<organism evidence="2 3">
    <name type="scientific">Nocardioides currus</name>
    <dbReference type="NCBI Taxonomy" id="2133958"/>
    <lineage>
        <taxon>Bacteria</taxon>
        <taxon>Bacillati</taxon>
        <taxon>Actinomycetota</taxon>
        <taxon>Actinomycetes</taxon>
        <taxon>Propionibacteriales</taxon>
        <taxon>Nocardioidaceae</taxon>
        <taxon>Nocardioides</taxon>
    </lineage>
</organism>
<keyword evidence="1" id="KW-0472">Membrane</keyword>
<dbReference type="Proteomes" id="UP000244867">
    <property type="component" value="Unassembled WGS sequence"/>
</dbReference>
<proteinExistence type="predicted"/>
<keyword evidence="1" id="KW-0812">Transmembrane</keyword>
<name>A0A2R7YZN4_9ACTN</name>
<reference evidence="2 3" key="1">
    <citation type="submission" date="2018-03" db="EMBL/GenBank/DDBJ databases">
        <authorList>
            <person name="Keele B.F."/>
        </authorList>
    </citation>
    <scope>NUCLEOTIDE SEQUENCE [LARGE SCALE GENOMIC DNA]</scope>
    <source>
        <strain evidence="2 3">IB-3</strain>
    </source>
</reference>